<organism evidence="19 20">
    <name type="scientific">Oreochromis aureus</name>
    <name type="common">Israeli tilapia</name>
    <name type="synonym">Chromis aureus</name>
    <dbReference type="NCBI Taxonomy" id="47969"/>
    <lineage>
        <taxon>Eukaryota</taxon>
        <taxon>Metazoa</taxon>
        <taxon>Chordata</taxon>
        <taxon>Craniata</taxon>
        <taxon>Vertebrata</taxon>
        <taxon>Euteleostomi</taxon>
        <taxon>Actinopterygii</taxon>
        <taxon>Neopterygii</taxon>
        <taxon>Teleostei</taxon>
        <taxon>Neoteleostei</taxon>
        <taxon>Acanthomorphata</taxon>
        <taxon>Ovalentaria</taxon>
        <taxon>Cichlomorphae</taxon>
        <taxon>Cichliformes</taxon>
        <taxon>Cichlidae</taxon>
        <taxon>African cichlids</taxon>
        <taxon>Pseudocrenilabrinae</taxon>
        <taxon>Oreochromini</taxon>
        <taxon>Oreochromis</taxon>
    </lineage>
</organism>
<evidence type="ECO:0000256" key="5">
    <source>
        <dbReference type="ARBA" id="ARBA00022723"/>
    </source>
</evidence>
<gene>
    <name evidence="19" type="primary">STIM1</name>
</gene>
<keyword evidence="10" id="KW-0406">Ion transport</keyword>
<evidence type="ECO:0000313" key="20">
    <source>
        <dbReference type="Proteomes" id="UP000472276"/>
    </source>
</evidence>
<dbReference type="Proteomes" id="UP000472276">
    <property type="component" value="Unassembled WGS sequence"/>
</dbReference>
<dbReference type="PANTHER" id="PTHR15136">
    <property type="entry name" value="STROMAL INTERACTION MOLECULE HOMOLOG"/>
    <property type="match status" value="1"/>
</dbReference>
<keyword evidence="3" id="KW-0109">Calcium transport</keyword>
<dbReference type="Gene3D" id="1.10.287.3550">
    <property type="match status" value="1"/>
</dbReference>
<feature type="domain" description="SAM" evidence="17">
    <location>
        <begin position="134"/>
        <end position="192"/>
    </location>
</feature>
<dbReference type="Ensembl" id="ENSOABT00000029018.2">
    <property type="protein sequence ID" value="ENSOABP00000028230.2"/>
    <property type="gene ID" value="ENSOABG00000013185.2"/>
</dbReference>
<dbReference type="Gene3D" id="1.10.238.180">
    <property type="match status" value="1"/>
</dbReference>
<accession>A0A668TLR4</accession>
<evidence type="ECO:0000256" key="6">
    <source>
        <dbReference type="ARBA" id="ARBA00022729"/>
    </source>
</evidence>
<comment type="subcellular location">
    <subcellularLocation>
        <location evidence="13">Endomembrane system</location>
        <topology evidence="13">Single-pass type I membrane protein</topology>
    </subcellularLocation>
</comment>
<keyword evidence="2" id="KW-0597">Phosphoprotein</keyword>
<evidence type="ECO:0000313" key="19">
    <source>
        <dbReference type="Ensembl" id="ENSOABP00000028230.2"/>
    </source>
</evidence>
<dbReference type="InterPro" id="IPR002048">
    <property type="entry name" value="EF_hand_dom"/>
</dbReference>
<dbReference type="AlphaFoldDB" id="A0A668TLR4"/>
<feature type="chain" id="PRO_5044275572" description="Stromal interaction molecule 1b" evidence="16">
    <location>
        <begin position="21"/>
        <end position="663"/>
    </location>
</feature>
<dbReference type="Pfam" id="PF25578">
    <property type="entry name" value="EF-hand_STIM1"/>
    <property type="match status" value="1"/>
</dbReference>
<evidence type="ECO:0000256" key="11">
    <source>
        <dbReference type="ARBA" id="ARBA00023136"/>
    </source>
</evidence>
<dbReference type="GO" id="GO:0006874">
    <property type="term" value="P:intracellular calcium ion homeostasis"/>
    <property type="evidence" value="ECO:0007669"/>
    <property type="project" value="TreeGrafter"/>
</dbReference>
<dbReference type="Pfam" id="PF16533">
    <property type="entry name" value="SOAR"/>
    <property type="match status" value="1"/>
</dbReference>
<feature type="region of interest" description="Disordered" evidence="15">
    <location>
        <begin position="505"/>
        <end position="572"/>
    </location>
</feature>
<dbReference type="GO" id="GO:0005509">
    <property type="term" value="F:calcium ion binding"/>
    <property type="evidence" value="ECO:0007669"/>
    <property type="project" value="InterPro"/>
</dbReference>
<evidence type="ECO:0000256" key="14">
    <source>
        <dbReference type="SAM" id="Coils"/>
    </source>
</evidence>
<keyword evidence="12" id="KW-0325">Glycoprotein</keyword>
<keyword evidence="11" id="KW-0472">Membrane</keyword>
<evidence type="ECO:0000256" key="15">
    <source>
        <dbReference type="SAM" id="MobiDB-lite"/>
    </source>
</evidence>
<evidence type="ECO:0000256" key="3">
    <source>
        <dbReference type="ARBA" id="ARBA00022568"/>
    </source>
</evidence>
<dbReference type="GO" id="GO:0005783">
    <property type="term" value="C:endoplasmic reticulum"/>
    <property type="evidence" value="ECO:0007669"/>
    <property type="project" value="TreeGrafter"/>
</dbReference>
<proteinExistence type="predicted"/>
<dbReference type="PROSITE" id="PS50105">
    <property type="entry name" value="SAM_DOMAIN"/>
    <property type="match status" value="1"/>
</dbReference>
<dbReference type="InterPro" id="IPR037608">
    <property type="entry name" value="STIM1/2"/>
</dbReference>
<keyword evidence="1" id="KW-0813">Transport</keyword>
<dbReference type="GO" id="GO:0002115">
    <property type="term" value="P:store-operated calcium entry"/>
    <property type="evidence" value="ECO:0007669"/>
    <property type="project" value="TreeGrafter"/>
</dbReference>
<dbReference type="InterPro" id="IPR001660">
    <property type="entry name" value="SAM"/>
</dbReference>
<feature type="region of interest" description="Disordered" evidence="15">
    <location>
        <begin position="605"/>
        <end position="663"/>
    </location>
</feature>
<dbReference type="Gene3D" id="1.20.5.340">
    <property type="match status" value="1"/>
</dbReference>
<dbReference type="FunFam" id="1.10.150.50:FF:000009">
    <property type="entry name" value="Stromal interaction molecule 1"/>
    <property type="match status" value="1"/>
</dbReference>
<reference evidence="19" key="1">
    <citation type="submission" date="2025-08" db="UniProtKB">
        <authorList>
            <consortium name="Ensembl"/>
        </authorList>
    </citation>
    <scope>IDENTIFICATION</scope>
</reference>
<feature type="compositionally biased region" description="Polar residues" evidence="15">
    <location>
        <begin position="507"/>
        <end position="520"/>
    </location>
</feature>
<sequence length="663" mass="73993">MACVCVWLACVCLLCVRVEAHDGLDRSSDHAHPEQHHHHVVSTSHTTSDLCAIDQQLCEDENSLLSFEAIRSIHKLMDDDADGTVDTTETDEFLREDLKDHNPKAKHSSFHRADAHISVEDMWNSWKGSEVYNWTVQQVEDWLLTSVELPQYNESFRRHQLDGQALPRLAVKNATLTVSMLKILDRSHAQKLQLKALDIVLFGPPPGRQSHWKDLVLGLSILMALGGCWFAYAQTRKSRDDLGKLMKDLESLQRAEQSLLDLQEKLQQAQEEQRCVQVEKVKVEEELRNEINSAKEEALRLRELREGTENERSQQKYAEEELEQVRKVLKKAERELESRARWTPPEALQKWLQLTHEIEVQYYNLKKQSAERQLLQAREGAEKIKKKRSSLFGTFHVAHSSSLDDVDHKILSAKQALAEVTAALREKLHRWQQIESLTGFCLVTNPGLGALATALNLDPSFLGLRPPTPQHLLLSDDLDDMDEDILSPGTLQSQSLMPLRQRIGDPAQNTFSSQSDIMNRSDSDSALPLSHSDPRGQHSSKSFLLTSRLHPLQDPGSRLGTRGGGGGLEKSSSLGELRGISAAVLASACSTRSLCITSDATDGTAVFSSSTSSSSSGSARGTGLQVPTRKGGVEEDAGEDGESSGSRRRNAFNKLFKKKHGRH</sequence>
<feature type="domain" description="EF-hand" evidence="18">
    <location>
        <begin position="65"/>
        <end position="100"/>
    </location>
</feature>
<dbReference type="PANTHER" id="PTHR15136:SF14">
    <property type="entry name" value="STROMAL INTERACTION MOLECULE 1 ISOFORM X1"/>
    <property type="match status" value="1"/>
</dbReference>
<evidence type="ECO:0000256" key="10">
    <source>
        <dbReference type="ARBA" id="ARBA00023065"/>
    </source>
</evidence>
<feature type="coiled-coil region" evidence="14">
    <location>
        <begin position="245"/>
        <end position="339"/>
    </location>
</feature>
<feature type="compositionally biased region" description="Basic residues" evidence="15">
    <location>
        <begin position="646"/>
        <end position="663"/>
    </location>
</feature>
<keyword evidence="8" id="KW-1133">Transmembrane helix</keyword>
<evidence type="ECO:0000256" key="9">
    <source>
        <dbReference type="ARBA" id="ARBA00023054"/>
    </source>
</evidence>
<dbReference type="InterPro" id="IPR057835">
    <property type="entry name" value="EF-hand_STIM1/2"/>
</dbReference>
<dbReference type="SMART" id="SM00454">
    <property type="entry name" value="SAM"/>
    <property type="match status" value="1"/>
</dbReference>
<feature type="signal peptide" evidence="16">
    <location>
        <begin position="1"/>
        <end position="20"/>
    </location>
</feature>
<keyword evidence="9 14" id="KW-0175">Coiled coil</keyword>
<evidence type="ECO:0000256" key="2">
    <source>
        <dbReference type="ARBA" id="ARBA00022553"/>
    </source>
</evidence>
<protein>
    <recommendedName>
        <fullName evidence="21">Stromal interaction molecule 1b</fullName>
    </recommendedName>
</protein>
<dbReference type="GO" id="GO:0005246">
    <property type="term" value="F:calcium channel regulator activity"/>
    <property type="evidence" value="ECO:0007669"/>
    <property type="project" value="InterPro"/>
</dbReference>
<keyword evidence="6 16" id="KW-0732">Signal</keyword>
<dbReference type="Gene3D" id="1.10.150.50">
    <property type="entry name" value="Transcription Factor, Ets-1"/>
    <property type="match status" value="1"/>
</dbReference>
<dbReference type="Pfam" id="PF07647">
    <property type="entry name" value="SAM_2"/>
    <property type="match status" value="1"/>
</dbReference>
<name>A0A668TLR4_OREAU</name>
<dbReference type="InterPro" id="IPR032393">
    <property type="entry name" value="SOAR_STIM1/2"/>
</dbReference>
<dbReference type="SUPFAM" id="SSF47769">
    <property type="entry name" value="SAM/Pointed domain"/>
    <property type="match status" value="1"/>
</dbReference>
<dbReference type="PROSITE" id="PS50222">
    <property type="entry name" value="EF_HAND_2"/>
    <property type="match status" value="1"/>
</dbReference>
<evidence type="ECO:0008006" key="21">
    <source>
        <dbReference type="Google" id="ProtNLM"/>
    </source>
</evidence>
<evidence type="ECO:0000256" key="1">
    <source>
        <dbReference type="ARBA" id="ARBA00022448"/>
    </source>
</evidence>
<dbReference type="FunFam" id="1.10.238.180:FF:000001">
    <property type="entry name" value="Stromal interaction molecule 1"/>
    <property type="match status" value="1"/>
</dbReference>
<evidence type="ECO:0000256" key="8">
    <source>
        <dbReference type="ARBA" id="ARBA00022989"/>
    </source>
</evidence>
<dbReference type="FunFam" id="1.20.5.340:FF:000011">
    <property type="entry name" value="Stromal interaction molecule 1"/>
    <property type="match status" value="1"/>
</dbReference>
<dbReference type="CDD" id="cd11722">
    <property type="entry name" value="SOAR"/>
    <property type="match status" value="1"/>
</dbReference>
<dbReference type="GO" id="GO:0005886">
    <property type="term" value="C:plasma membrane"/>
    <property type="evidence" value="ECO:0007669"/>
    <property type="project" value="TreeGrafter"/>
</dbReference>
<keyword evidence="5" id="KW-0479">Metal-binding</keyword>
<keyword evidence="7" id="KW-0106">Calcium</keyword>
<evidence type="ECO:0000256" key="16">
    <source>
        <dbReference type="SAM" id="SignalP"/>
    </source>
</evidence>
<dbReference type="InterPro" id="IPR013761">
    <property type="entry name" value="SAM/pointed_sf"/>
</dbReference>
<evidence type="ECO:0000259" key="17">
    <source>
        <dbReference type="PROSITE" id="PS50105"/>
    </source>
</evidence>
<keyword evidence="20" id="KW-1185">Reference proteome</keyword>
<evidence type="ECO:0000259" key="18">
    <source>
        <dbReference type="PROSITE" id="PS50222"/>
    </source>
</evidence>
<keyword evidence="4" id="KW-0812">Transmembrane</keyword>
<evidence type="ECO:0000256" key="4">
    <source>
        <dbReference type="ARBA" id="ARBA00022692"/>
    </source>
</evidence>
<evidence type="ECO:0000256" key="13">
    <source>
        <dbReference type="ARBA" id="ARBA00046288"/>
    </source>
</evidence>
<dbReference type="GO" id="GO:0051049">
    <property type="term" value="P:regulation of transport"/>
    <property type="evidence" value="ECO:0007669"/>
    <property type="project" value="UniProtKB-ARBA"/>
</dbReference>
<feature type="compositionally biased region" description="Low complexity" evidence="15">
    <location>
        <begin position="608"/>
        <end position="618"/>
    </location>
</feature>
<reference evidence="19" key="2">
    <citation type="submission" date="2025-09" db="UniProtKB">
        <authorList>
            <consortium name="Ensembl"/>
        </authorList>
    </citation>
    <scope>IDENTIFICATION</scope>
</reference>
<evidence type="ECO:0000256" key="12">
    <source>
        <dbReference type="ARBA" id="ARBA00023180"/>
    </source>
</evidence>
<evidence type="ECO:0000256" key="7">
    <source>
        <dbReference type="ARBA" id="ARBA00022837"/>
    </source>
</evidence>